<sequence>MAGVDRGLEDVNEESHLHLAVHEQEFVVQQVVVLTTMDKIVGASTGNLQFVFVFISYFKNVDTASLLKSVEREVV</sequence>
<evidence type="ECO:0000313" key="2">
    <source>
        <dbReference type="EMBL" id="ETL24128.1"/>
    </source>
</evidence>
<name>W2FIU8_PHYNI</name>
<reference evidence="2" key="2">
    <citation type="submission" date="2013-11" db="EMBL/GenBank/DDBJ databases">
        <title>The Genome Sequence of Phytophthora parasitica CJ05E6.</title>
        <authorList>
            <consortium name="The Broad Institute Genomics Platform"/>
            <person name="Russ C."/>
            <person name="Tyler B."/>
            <person name="Panabieres F."/>
            <person name="Shan W."/>
            <person name="Tripathy S."/>
            <person name="Grunwald N."/>
            <person name="Machado M."/>
            <person name="Johnson C.S."/>
            <person name="Arredondo F."/>
            <person name="Hong C."/>
            <person name="Coffey M."/>
            <person name="Young S.K."/>
            <person name="Zeng Q."/>
            <person name="Gargeya S."/>
            <person name="Fitzgerald M."/>
            <person name="Abouelleil A."/>
            <person name="Alvarado L."/>
            <person name="Chapman S.B."/>
            <person name="Gainer-Dewar J."/>
            <person name="Goldberg J."/>
            <person name="Griggs A."/>
            <person name="Gujja S."/>
            <person name="Hansen M."/>
            <person name="Howarth C."/>
            <person name="Imamovic A."/>
            <person name="Ireland A."/>
            <person name="Larimer J."/>
            <person name="McCowan C."/>
            <person name="Murphy C."/>
            <person name="Pearson M."/>
            <person name="Poon T.W."/>
            <person name="Priest M."/>
            <person name="Roberts A."/>
            <person name="Saif S."/>
            <person name="Shea T."/>
            <person name="Sykes S."/>
            <person name="Wortman J."/>
            <person name="Nusbaum C."/>
            <person name="Birren B."/>
        </authorList>
    </citation>
    <scope>NUCLEOTIDE SEQUENCE [LARGE SCALE GENOMIC DNA]</scope>
    <source>
        <strain evidence="2">CJ05E6</strain>
    </source>
</reference>
<dbReference type="EMBL" id="KI677076">
    <property type="protein sequence ID" value="ETL24128.1"/>
    <property type="molecule type" value="Genomic_DNA"/>
</dbReference>
<dbReference type="EMBL" id="KI690210">
    <property type="protein sequence ID" value="ETK70713.1"/>
    <property type="molecule type" value="Genomic_DNA"/>
</dbReference>
<evidence type="ECO:0000313" key="1">
    <source>
        <dbReference type="EMBL" id="ETK70713.1"/>
    </source>
</evidence>
<dbReference type="Proteomes" id="UP000053236">
    <property type="component" value="Unassembled WGS sequence"/>
</dbReference>
<reference evidence="1" key="1">
    <citation type="submission" date="2013-11" db="EMBL/GenBank/DDBJ databases">
        <title>The Genome Sequence of Phytophthora parasitica CJ02B3.</title>
        <authorList>
            <consortium name="The Broad Institute Genomics Platform"/>
            <person name="Russ C."/>
            <person name="Tyler B."/>
            <person name="Panabieres F."/>
            <person name="Shan W."/>
            <person name="Tripathy S."/>
            <person name="Grunwald N."/>
            <person name="Machado M."/>
            <person name="Johnson C.S."/>
            <person name="Arredondo F."/>
            <person name="Hong C."/>
            <person name="Coffey M."/>
            <person name="Young S.K."/>
            <person name="Zeng Q."/>
            <person name="Gargeya S."/>
            <person name="Fitzgerald M."/>
            <person name="Abouelleil A."/>
            <person name="Alvarado L."/>
            <person name="Chapman S.B."/>
            <person name="Gainer-Dewar J."/>
            <person name="Goldberg J."/>
            <person name="Griggs A."/>
            <person name="Gujja S."/>
            <person name="Hansen M."/>
            <person name="Howarth C."/>
            <person name="Imamovic A."/>
            <person name="Ireland A."/>
            <person name="Larimer J."/>
            <person name="McCowan C."/>
            <person name="Murphy C."/>
            <person name="Pearson M."/>
            <person name="Poon T.W."/>
            <person name="Priest M."/>
            <person name="Roberts A."/>
            <person name="Saif S."/>
            <person name="Shea T."/>
            <person name="Sykes S."/>
            <person name="Wortman J."/>
            <person name="Nusbaum C."/>
            <person name="Birren B."/>
        </authorList>
    </citation>
    <scope>NUCLEOTIDE SEQUENCE [LARGE SCALE GENOMIC DNA]</scope>
    <source>
        <strain evidence="1">CJ02B3</strain>
    </source>
</reference>
<protein>
    <submittedName>
        <fullName evidence="1">Uncharacterized protein</fullName>
    </submittedName>
</protein>
<dbReference type="Proteomes" id="UP000053864">
    <property type="component" value="Unassembled WGS sequence"/>
</dbReference>
<dbReference type="AlphaFoldDB" id="W2FIU8"/>
<gene>
    <name evidence="1" type="ORF">L915_21962</name>
    <name evidence="2" type="ORF">L916_21860</name>
</gene>
<accession>W2FIU8</accession>
<organism evidence="1">
    <name type="scientific">Phytophthora nicotianae</name>
    <name type="common">Potato buckeye rot agent</name>
    <name type="synonym">Phytophthora parasitica</name>
    <dbReference type="NCBI Taxonomy" id="4792"/>
    <lineage>
        <taxon>Eukaryota</taxon>
        <taxon>Sar</taxon>
        <taxon>Stramenopiles</taxon>
        <taxon>Oomycota</taxon>
        <taxon>Peronosporomycetes</taxon>
        <taxon>Peronosporales</taxon>
        <taxon>Peronosporaceae</taxon>
        <taxon>Phytophthora</taxon>
    </lineage>
</organism>
<proteinExistence type="predicted"/>